<keyword evidence="3" id="KW-0238">DNA-binding</keyword>
<dbReference type="AlphaFoldDB" id="A0AAU8HVR6"/>
<evidence type="ECO:0000256" key="1">
    <source>
        <dbReference type="ARBA" id="ARBA00009437"/>
    </source>
</evidence>
<keyword evidence="2" id="KW-0805">Transcription regulation</keyword>
<dbReference type="Gene3D" id="1.10.10.10">
    <property type="entry name" value="Winged helix-like DNA-binding domain superfamily/Winged helix DNA-binding domain"/>
    <property type="match status" value="1"/>
</dbReference>
<evidence type="ECO:0000256" key="2">
    <source>
        <dbReference type="ARBA" id="ARBA00023015"/>
    </source>
</evidence>
<gene>
    <name evidence="6" type="ORF">PRVXH_000786</name>
</gene>
<dbReference type="SUPFAM" id="SSF53850">
    <property type="entry name" value="Periplasmic binding protein-like II"/>
    <property type="match status" value="1"/>
</dbReference>
<dbReference type="SUPFAM" id="SSF46785">
    <property type="entry name" value="Winged helix' DNA-binding domain"/>
    <property type="match status" value="1"/>
</dbReference>
<dbReference type="FunFam" id="1.10.10.10:FF:000001">
    <property type="entry name" value="LysR family transcriptional regulator"/>
    <property type="match status" value="1"/>
</dbReference>
<dbReference type="Pfam" id="PF00126">
    <property type="entry name" value="HTH_1"/>
    <property type="match status" value="1"/>
</dbReference>
<dbReference type="InterPro" id="IPR005119">
    <property type="entry name" value="LysR_subst-bd"/>
</dbReference>
<dbReference type="PANTHER" id="PTHR30126">
    <property type="entry name" value="HTH-TYPE TRANSCRIPTIONAL REGULATOR"/>
    <property type="match status" value="1"/>
</dbReference>
<evidence type="ECO:0000256" key="3">
    <source>
        <dbReference type="ARBA" id="ARBA00023125"/>
    </source>
</evidence>
<feature type="domain" description="HTH lysR-type" evidence="5">
    <location>
        <begin position="1"/>
        <end position="58"/>
    </location>
</feature>
<dbReference type="RefSeq" id="WP_353894013.1">
    <property type="nucleotide sequence ID" value="NZ_CP159485.1"/>
</dbReference>
<dbReference type="PROSITE" id="PS50931">
    <property type="entry name" value="HTH_LYSR"/>
    <property type="match status" value="1"/>
</dbReference>
<dbReference type="PRINTS" id="PR00039">
    <property type="entry name" value="HTHLYSR"/>
</dbReference>
<dbReference type="NCBIfam" id="NF040786">
    <property type="entry name" value="LysR_Sec_metab"/>
    <property type="match status" value="1"/>
</dbReference>
<dbReference type="InterPro" id="IPR000847">
    <property type="entry name" value="LysR_HTH_N"/>
</dbReference>
<evidence type="ECO:0000259" key="5">
    <source>
        <dbReference type="PROSITE" id="PS50931"/>
    </source>
</evidence>
<reference evidence="6" key="2">
    <citation type="submission" date="2024-06" db="EMBL/GenBank/DDBJ databases">
        <authorList>
            <person name="Petrova K.O."/>
            <person name="Toshchakov S.V."/>
            <person name="Boltjanskaja Y.V."/>
            <person name="Kevbrin V.V."/>
        </authorList>
    </citation>
    <scope>NUCLEOTIDE SEQUENCE</scope>
    <source>
        <strain evidence="6">Z-710</strain>
    </source>
</reference>
<dbReference type="GO" id="GO:0003700">
    <property type="term" value="F:DNA-binding transcription factor activity"/>
    <property type="evidence" value="ECO:0007669"/>
    <property type="project" value="InterPro"/>
</dbReference>
<dbReference type="InterPro" id="IPR047788">
    <property type="entry name" value="LysR-like_Sec_metab"/>
</dbReference>
<evidence type="ECO:0000256" key="4">
    <source>
        <dbReference type="ARBA" id="ARBA00023163"/>
    </source>
</evidence>
<dbReference type="InterPro" id="IPR036390">
    <property type="entry name" value="WH_DNA-bd_sf"/>
</dbReference>
<sequence length="296" mass="33573">MHLHQLTVFVEVAKTKNFSKAAENLFLSQSTVSTHINNLEKDLGQPLFDRIGRQAILTPSGKKLFYWAEQILAMKKKALDCLCDNDKLPGEINISSSSVPAQFIVPKMVSAFNKNYPNSKFYVKQNSSKVVATHLLKGLADIAFVGDKHFTESIEYYPLIKEQLVLITPKNIKLEAPIGLETLSRLNLVFRFSGSGTRENIIKVLKNNGFDVNKLNIIGYYDNVQSITQSVKEGMASSIVSKLALTDINKDKLNIYHLEEFKNYHRWFYLAVHKKRTLSSLGKRFKDFIVENATSH</sequence>
<name>A0AAU8HVR6_9FIRM</name>
<dbReference type="GO" id="GO:0000976">
    <property type="term" value="F:transcription cis-regulatory region binding"/>
    <property type="evidence" value="ECO:0007669"/>
    <property type="project" value="TreeGrafter"/>
</dbReference>
<evidence type="ECO:0000313" key="6">
    <source>
        <dbReference type="EMBL" id="XCI29465.1"/>
    </source>
</evidence>
<reference evidence="6" key="1">
    <citation type="journal article" date="2018" name="Antonie Van Leeuwenhoek">
        <title>Proteinivorax hydrogeniformans sp. nov., an anaerobic, haloalkaliphilic bacterium fermenting proteinaceous compounds with high hydrogen production.</title>
        <authorList>
            <person name="Boltyanskaya Y."/>
            <person name="Detkova E."/>
            <person name="Pimenov N."/>
            <person name="Kevbrin V."/>
        </authorList>
    </citation>
    <scope>NUCLEOTIDE SEQUENCE</scope>
    <source>
        <strain evidence="6">Z-710</strain>
    </source>
</reference>
<comment type="similarity">
    <text evidence="1">Belongs to the LysR transcriptional regulatory family.</text>
</comment>
<dbReference type="InterPro" id="IPR036388">
    <property type="entry name" value="WH-like_DNA-bd_sf"/>
</dbReference>
<keyword evidence="4" id="KW-0804">Transcription</keyword>
<accession>A0AAU8HVR6</accession>
<proteinExistence type="inferred from homology"/>
<protein>
    <submittedName>
        <fullName evidence="6">Selenium metabolism-associated LysR family transcriptional regulator</fullName>
    </submittedName>
</protein>
<dbReference type="Pfam" id="PF03466">
    <property type="entry name" value="LysR_substrate"/>
    <property type="match status" value="1"/>
</dbReference>
<organism evidence="6">
    <name type="scientific">Proteinivorax hydrogeniformans</name>
    <dbReference type="NCBI Taxonomy" id="1826727"/>
    <lineage>
        <taxon>Bacteria</taxon>
        <taxon>Bacillati</taxon>
        <taxon>Bacillota</taxon>
        <taxon>Clostridia</taxon>
        <taxon>Eubacteriales</taxon>
        <taxon>Proteinivoracaceae</taxon>
        <taxon>Proteinivorax</taxon>
    </lineage>
</organism>
<dbReference type="PANTHER" id="PTHR30126:SF64">
    <property type="entry name" value="HTH-TYPE TRANSCRIPTIONAL REGULATOR CITR"/>
    <property type="match status" value="1"/>
</dbReference>
<dbReference type="EMBL" id="CP159485">
    <property type="protein sequence ID" value="XCI29465.1"/>
    <property type="molecule type" value="Genomic_DNA"/>
</dbReference>
<dbReference type="Gene3D" id="3.40.190.290">
    <property type="match status" value="1"/>
</dbReference>